<dbReference type="CDD" id="cd12797">
    <property type="entry name" value="M23_peptidase"/>
    <property type="match status" value="1"/>
</dbReference>
<dbReference type="SUPFAM" id="SSF51261">
    <property type="entry name" value="Duplicated hybrid motif"/>
    <property type="match status" value="1"/>
</dbReference>
<dbReference type="SUPFAM" id="SSF54106">
    <property type="entry name" value="LysM domain"/>
    <property type="match status" value="2"/>
</dbReference>
<evidence type="ECO:0000313" key="5">
    <source>
        <dbReference type="Proteomes" id="UP001157355"/>
    </source>
</evidence>
<feature type="domain" description="LysM" evidence="3">
    <location>
        <begin position="178"/>
        <end position="222"/>
    </location>
</feature>
<dbReference type="EMBL" id="BSPP01000007">
    <property type="protein sequence ID" value="GLS87308.1"/>
    <property type="molecule type" value="Genomic_DNA"/>
</dbReference>
<comment type="similarity">
    <text evidence="1">Belongs to the E.coli NlpD/Haemophilus LppB family.</text>
</comment>
<accession>A0AA37TWS5</accession>
<protein>
    <submittedName>
        <fullName evidence="4">Peptidase M23</fullName>
    </submittedName>
</protein>
<dbReference type="PROSITE" id="PS51782">
    <property type="entry name" value="LYSM"/>
    <property type="match status" value="2"/>
</dbReference>
<dbReference type="Gene3D" id="2.70.70.10">
    <property type="entry name" value="Glucose Permease (Domain IIA)"/>
    <property type="match status" value="1"/>
</dbReference>
<dbReference type="Gene3D" id="3.10.350.10">
    <property type="entry name" value="LysM domain"/>
    <property type="match status" value="2"/>
</dbReference>
<feature type="compositionally biased region" description="Basic and acidic residues" evidence="2">
    <location>
        <begin position="257"/>
        <end position="267"/>
    </location>
</feature>
<feature type="compositionally biased region" description="Low complexity" evidence="2">
    <location>
        <begin position="159"/>
        <end position="173"/>
    </location>
</feature>
<dbReference type="Pfam" id="PF01476">
    <property type="entry name" value="LysM"/>
    <property type="match status" value="2"/>
</dbReference>
<dbReference type="InterPro" id="IPR036779">
    <property type="entry name" value="LysM_dom_sf"/>
</dbReference>
<evidence type="ECO:0000256" key="2">
    <source>
        <dbReference type="SAM" id="MobiDB-lite"/>
    </source>
</evidence>
<keyword evidence="5" id="KW-1185">Reference proteome</keyword>
<evidence type="ECO:0000256" key="1">
    <source>
        <dbReference type="ARBA" id="ARBA00038420"/>
    </source>
</evidence>
<dbReference type="InterPro" id="IPR011055">
    <property type="entry name" value="Dup_hybrid_motif"/>
</dbReference>
<organism evidence="4 5">
    <name type="scientific">Cypionkella aquatica</name>
    <dbReference type="NCBI Taxonomy" id="1756042"/>
    <lineage>
        <taxon>Bacteria</taxon>
        <taxon>Pseudomonadati</taxon>
        <taxon>Pseudomonadota</taxon>
        <taxon>Alphaproteobacteria</taxon>
        <taxon>Rhodobacterales</taxon>
        <taxon>Paracoccaceae</taxon>
        <taxon>Cypionkella</taxon>
    </lineage>
</organism>
<feature type="region of interest" description="Disordered" evidence="2">
    <location>
        <begin position="225"/>
        <end position="277"/>
    </location>
</feature>
<dbReference type="SMART" id="SM00257">
    <property type="entry name" value="LysM"/>
    <property type="match status" value="2"/>
</dbReference>
<reference evidence="4 5" key="1">
    <citation type="journal article" date="2014" name="Int. J. Syst. Evol. Microbiol.">
        <title>Complete genome sequence of Corynebacterium casei LMG S-19264T (=DSM 44701T), isolated from a smear-ripened cheese.</title>
        <authorList>
            <consortium name="US DOE Joint Genome Institute (JGI-PGF)"/>
            <person name="Walter F."/>
            <person name="Albersmeier A."/>
            <person name="Kalinowski J."/>
            <person name="Ruckert C."/>
        </authorList>
    </citation>
    <scope>NUCLEOTIDE SEQUENCE [LARGE SCALE GENOMIC DNA]</scope>
    <source>
        <strain evidence="4 5">NBRC 111766</strain>
    </source>
</reference>
<feature type="region of interest" description="Disordered" evidence="2">
    <location>
        <begin position="158"/>
        <end position="181"/>
    </location>
</feature>
<dbReference type="GO" id="GO:0004222">
    <property type="term" value="F:metalloendopeptidase activity"/>
    <property type="evidence" value="ECO:0007669"/>
    <property type="project" value="TreeGrafter"/>
</dbReference>
<dbReference type="PROSITE" id="PS51257">
    <property type="entry name" value="PROKAR_LIPOPROTEIN"/>
    <property type="match status" value="1"/>
</dbReference>
<dbReference type="PANTHER" id="PTHR21666">
    <property type="entry name" value="PEPTIDASE-RELATED"/>
    <property type="match status" value="1"/>
</dbReference>
<evidence type="ECO:0000313" key="4">
    <source>
        <dbReference type="EMBL" id="GLS87308.1"/>
    </source>
</evidence>
<dbReference type="Pfam" id="PF01551">
    <property type="entry name" value="Peptidase_M23"/>
    <property type="match status" value="1"/>
</dbReference>
<dbReference type="Proteomes" id="UP001157355">
    <property type="component" value="Unassembled WGS sequence"/>
</dbReference>
<proteinExistence type="inferred from homology"/>
<dbReference type="RefSeq" id="WP_431307809.1">
    <property type="nucleotide sequence ID" value="NZ_BSPP01000007.1"/>
</dbReference>
<gene>
    <name evidence="4" type="ORF">GCM10010873_22820</name>
</gene>
<dbReference type="InterPro" id="IPR016047">
    <property type="entry name" value="M23ase_b-sheet_dom"/>
</dbReference>
<sequence length="399" mass="40770">MTLSRQPISRLPVLGMPVLGMAALLLLSACSTSRPFDWDLRAGNGSLDTSDAALRATDPRPAADARGVLSYPTYQAAVAQKGDTVASVAGRIGLPADQLAKYNGLTPTTSLREGEVLALPARVAAAPTATSGGVIGSMATPGTVDVSSIATTALDRVGTTSPTATPAKPAKPAGTEPVRHQVKRGETAFSIARIYNISARSIADWNGLGPDLEVREGQFLIIPTANSAPPVKDPVAVTTPPGSGSPTPEPPSAKKPLPAEKPAKASEKPAPAADLGKDRTAASATKFTMPVNGKVIRAYAKKKNDGIDISAPAGTAVKSAADGTVAAVTKDTTGTPIVVIRHADGILTVYAGVDGLKVAKGDKVSKGQSIAVVRPGDPAFVHFEVRKGVDSVDPMAYLQ</sequence>
<dbReference type="InterPro" id="IPR018392">
    <property type="entry name" value="LysM"/>
</dbReference>
<dbReference type="InterPro" id="IPR050570">
    <property type="entry name" value="Cell_wall_metabolism_enzyme"/>
</dbReference>
<dbReference type="PANTHER" id="PTHR21666:SF263">
    <property type="entry name" value="MUREIN HYDROLASE ACTIVATOR NLPD"/>
    <property type="match status" value="1"/>
</dbReference>
<dbReference type="CDD" id="cd00118">
    <property type="entry name" value="LysM"/>
    <property type="match status" value="2"/>
</dbReference>
<dbReference type="AlphaFoldDB" id="A0AA37TWS5"/>
<comment type="caution">
    <text evidence="4">The sequence shown here is derived from an EMBL/GenBank/DDBJ whole genome shotgun (WGS) entry which is preliminary data.</text>
</comment>
<feature type="domain" description="LysM" evidence="3">
    <location>
        <begin position="75"/>
        <end position="119"/>
    </location>
</feature>
<name>A0AA37TWS5_9RHOB</name>
<evidence type="ECO:0000259" key="3">
    <source>
        <dbReference type="PROSITE" id="PS51782"/>
    </source>
</evidence>